<sequence length="252" mass="27025">MSRQLNVTEAQTHLSTKHVGQAVVVGRDDAGEITMRMTPAAAEALAEILTRYEAAHKHLTDAYLARDYDPDLWVHVGVDLLAAKAMQLSLGHVETSPVSGYLPPRSAAGAAAAVNSGATIAAGVGRCRPMTTDTRPPANERIAAAREASDAGMAQVEQHADPRVILAIDAAIERAIASGRRFSANTIRDQFPVSDEHLVGARIGHFAKRRVDGRRLMVRVGFEPSTLQSTHGHPIAVWLGWDAHQALSKRTA</sequence>
<evidence type="ECO:0000313" key="2">
    <source>
        <dbReference type="Proteomes" id="UP001597229"/>
    </source>
</evidence>
<protein>
    <recommendedName>
        <fullName evidence="3">DUF222 domain-containing protein</fullName>
    </recommendedName>
</protein>
<reference evidence="2" key="1">
    <citation type="journal article" date="2019" name="Int. J. Syst. Evol. Microbiol.">
        <title>The Global Catalogue of Microorganisms (GCM) 10K type strain sequencing project: providing services to taxonomists for standard genome sequencing and annotation.</title>
        <authorList>
            <consortium name="The Broad Institute Genomics Platform"/>
            <consortium name="The Broad Institute Genome Sequencing Center for Infectious Disease"/>
            <person name="Wu L."/>
            <person name="Ma J."/>
        </authorList>
    </citation>
    <scope>NUCLEOTIDE SEQUENCE [LARGE SCALE GENOMIC DNA]</scope>
    <source>
        <strain evidence="2">CCUG 52478</strain>
    </source>
</reference>
<organism evidence="1 2">
    <name type="scientific">Nocardioides ginsengisoli</name>
    <dbReference type="NCBI Taxonomy" id="363868"/>
    <lineage>
        <taxon>Bacteria</taxon>
        <taxon>Bacillati</taxon>
        <taxon>Actinomycetota</taxon>
        <taxon>Actinomycetes</taxon>
        <taxon>Propionibacteriales</taxon>
        <taxon>Nocardioidaceae</taxon>
        <taxon>Nocardioides</taxon>
    </lineage>
</organism>
<dbReference type="Proteomes" id="UP001597229">
    <property type="component" value="Unassembled WGS sequence"/>
</dbReference>
<evidence type="ECO:0000313" key="1">
    <source>
        <dbReference type="EMBL" id="MFD1250352.1"/>
    </source>
</evidence>
<dbReference type="RefSeq" id="WP_367919627.1">
    <property type="nucleotide sequence ID" value="NZ_BAABAC010000023.1"/>
</dbReference>
<name>A0ABW3W7X7_9ACTN</name>
<dbReference type="EMBL" id="JBHTLX010000023">
    <property type="protein sequence ID" value="MFD1250352.1"/>
    <property type="molecule type" value="Genomic_DNA"/>
</dbReference>
<keyword evidence="2" id="KW-1185">Reference proteome</keyword>
<comment type="caution">
    <text evidence="1">The sequence shown here is derived from an EMBL/GenBank/DDBJ whole genome shotgun (WGS) entry which is preliminary data.</text>
</comment>
<proteinExistence type="predicted"/>
<accession>A0ABW3W7X7</accession>
<gene>
    <name evidence="1" type="ORF">ACFQ3F_21335</name>
</gene>
<evidence type="ECO:0008006" key="3">
    <source>
        <dbReference type="Google" id="ProtNLM"/>
    </source>
</evidence>